<proteinExistence type="predicted"/>
<evidence type="ECO:0000313" key="1">
    <source>
        <dbReference type="EMBL" id="KAI3709859.1"/>
    </source>
</evidence>
<dbReference type="EMBL" id="CM042015">
    <property type="protein sequence ID" value="KAI3709859.1"/>
    <property type="molecule type" value="Genomic_DNA"/>
</dbReference>
<accession>A0ACB9AI12</accession>
<gene>
    <name evidence="1" type="ORF">L2E82_39627</name>
</gene>
<keyword evidence="2" id="KW-1185">Reference proteome</keyword>
<reference evidence="2" key="1">
    <citation type="journal article" date="2022" name="Mol. Ecol. Resour.">
        <title>The genomes of chicory, endive, great burdock and yacon provide insights into Asteraceae palaeo-polyploidization history and plant inulin production.</title>
        <authorList>
            <person name="Fan W."/>
            <person name="Wang S."/>
            <person name="Wang H."/>
            <person name="Wang A."/>
            <person name="Jiang F."/>
            <person name="Liu H."/>
            <person name="Zhao H."/>
            <person name="Xu D."/>
            <person name="Zhang Y."/>
        </authorList>
    </citation>
    <scope>NUCLEOTIDE SEQUENCE [LARGE SCALE GENOMIC DNA]</scope>
    <source>
        <strain evidence="2">cv. Punajuju</strain>
    </source>
</reference>
<organism evidence="1 2">
    <name type="scientific">Cichorium intybus</name>
    <name type="common">Chicory</name>
    <dbReference type="NCBI Taxonomy" id="13427"/>
    <lineage>
        <taxon>Eukaryota</taxon>
        <taxon>Viridiplantae</taxon>
        <taxon>Streptophyta</taxon>
        <taxon>Embryophyta</taxon>
        <taxon>Tracheophyta</taxon>
        <taxon>Spermatophyta</taxon>
        <taxon>Magnoliopsida</taxon>
        <taxon>eudicotyledons</taxon>
        <taxon>Gunneridae</taxon>
        <taxon>Pentapetalae</taxon>
        <taxon>asterids</taxon>
        <taxon>campanulids</taxon>
        <taxon>Asterales</taxon>
        <taxon>Asteraceae</taxon>
        <taxon>Cichorioideae</taxon>
        <taxon>Cichorieae</taxon>
        <taxon>Cichoriinae</taxon>
        <taxon>Cichorium</taxon>
    </lineage>
</organism>
<comment type="caution">
    <text evidence="1">The sequence shown here is derived from an EMBL/GenBank/DDBJ whole genome shotgun (WGS) entry which is preliminary data.</text>
</comment>
<name>A0ACB9AI12_CICIN</name>
<dbReference type="Proteomes" id="UP001055811">
    <property type="component" value="Linkage Group LG07"/>
</dbReference>
<protein>
    <submittedName>
        <fullName evidence="1">Uncharacterized protein</fullName>
    </submittedName>
</protein>
<evidence type="ECO:0000313" key="2">
    <source>
        <dbReference type="Proteomes" id="UP001055811"/>
    </source>
</evidence>
<sequence>MHNVLKLRLCTTKQCTLLFPEHASVIPNLLHLRRLFYTGTATSQQDLEFSCASPQRRKPLTTIVVSKSMHPPLISTATKTFTIGHRLRLRTTNNIHSSHSLYLGLDVGATED</sequence>
<reference evidence="1 2" key="2">
    <citation type="journal article" date="2022" name="Mol. Ecol. Resour.">
        <title>The genomes of chicory, endive, great burdock and yacon provide insights into Asteraceae paleo-polyploidization history and plant inulin production.</title>
        <authorList>
            <person name="Fan W."/>
            <person name="Wang S."/>
            <person name="Wang H."/>
            <person name="Wang A."/>
            <person name="Jiang F."/>
            <person name="Liu H."/>
            <person name="Zhao H."/>
            <person name="Xu D."/>
            <person name="Zhang Y."/>
        </authorList>
    </citation>
    <scope>NUCLEOTIDE SEQUENCE [LARGE SCALE GENOMIC DNA]</scope>
    <source>
        <strain evidence="2">cv. Punajuju</strain>
        <tissue evidence="1">Leaves</tissue>
    </source>
</reference>